<dbReference type="InterPro" id="IPR003660">
    <property type="entry name" value="HAMP_dom"/>
</dbReference>
<protein>
    <recommendedName>
        <fullName evidence="2">HAMP domain-containing protein</fullName>
    </recommendedName>
</protein>
<organism evidence="3">
    <name type="scientific">hydrothermal vent metagenome</name>
    <dbReference type="NCBI Taxonomy" id="652676"/>
    <lineage>
        <taxon>unclassified sequences</taxon>
        <taxon>metagenomes</taxon>
        <taxon>ecological metagenomes</taxon>
    </lineage>
</organism>
<dbReference type="GO" id="GO:0007165">
    <property type="term" value="P:signal transduction"/>
    <property type="evidence" value="ECO:0007669"/>
    <property type="project" value="InterPro"/>
</dbReference>
<gene>
    <name evidence="3" type="ORF">MNBD_ALPHA07-2470</name>
</gene>
<name>A0A3B0RQY4_9ZZZZ</name>
<feature type="transmembrane region" description="Helical" evidence="1">
    <location>
        <begin position="12"/>
        <end position="35"/>
    </location>
</feature>
<dbReference type="PROSITE" id="PS50885">
    <property type="entry name" value="HAMP"/>
    <property type="match status" value="1"/>
</dbReference>
<dbReference type="GO" id="GO:0016020">
    <property type="term" value="C:membrane"/>
    <property type="evidence" value="ECO:0007669"/>
    <property type="project" value="InterPro"/>
</dbReference>
<accession>A0A3B0RQY4</accession>
<evidence type="ECO:0000313" key="3">
    <source>
        <dbReference type="EMBL" id="VAV94557.1"/>
    </source>
</evidence>
<dbReference type="Gene3D" id="6.10.340.10">
    <property type="match status" value="1"/>
</dbReference>
<sequence length="127" mass="13757">MPERIKQKWRPPLALVIGGTLAVVLALPLLGIGYFRVAGNILGWAETAWMIGWIAVIATTILGFLLWRLVLRPVWALTAHANAVKAGKDAPLPPHFGTPEITALGQAVHAMATTLQDRETGLRAYTD</sequence>
<dbReference type="SMART" id="SM00304">
    <property type="entry name" value="HAMP"/>
    <property type="match status" value="1"/>
</dbReference>
<feature type="non-terminal residue" evidence="3">
    <location>
        <position position="127"/>
    </location>
</feature>
<keyword evidence="1" id="KW-1133">Transmembrane helix</keyword>
<dbReference type="CDD" id="cd06225">
    <property type="entry name" value="HAMP"/>
    <property type="match status" value="1"/>
</dbReference>
<keyword evidence="1" id="KW-0812">Transmembrane</keyword>
<dbReference type="EMBL" id="UOEG01000121">
    <property type="protein sequence ID" value="VAV94557.1"/>
    <property type="molecule type" value="Genomic_DNA"/>
</dbReference>
<feature type="transmembrane region" description="Helical" evidence="1">
    <location>
        <begin position="47"/>
        <end position="67"/>
    </location>
</feature>
<reference evidence="3" key="1">
    <citation type="submission" date="2018-06" db="EMBL/GenBank/DDBJ databases">
        <authorList>
            <person name="Zhirakovskaya E."/>
        </authorList>
    </citation>
    <scope>NUCLEOTIDE SEQUENCE</scope>
</reference>
<feature type="domain" description="HAMP" evidence="2">
    <location>
        <begin position="68"/>
        <end position="120"/>
    </location>
</feature>
<dbReference type="AlphaFoldDB" id="A0A3B0RQY4"/>
<keyword evidence="1" id="KW-0472">Membrane</keyword>
<evidence type="ECO:0000259" key="2">
    <source>
        <dbReference type="PROSITE" id="PS50885"/>
    </source>
</evidence>
<evidence type="ECO:0000256" key="1">
    <source>
        <dbReference type="SAM" id="Phobius"/>
    </source>
</evidence>
<proteinExistence type="predicted"/>
<dbReference type="Pfam" id="PF00672">
    <property type="entry name" value="HAMP"/>
    <property type="match status" value="1"/>
</dbReference>